<name>A0A7X1E6N7_9BACT</name>
<comment type="caution">
    <text evidence="1">The sequence shown here is derived from an EMBL/GenBank/DDBJ whole genome shotgun (WGS) entry which is preliminary data.</text>
</comment>
<proteinExistence type="predicted"/>
<accession>A0A7X1E6N7</accession>
<reference evidence="1 2" key="1">
    <citation type="submission" date="2020-07" db="EMBL/GenBank/DDBJ databases">
        <authorList>
            <person name="Feng X."/>
        </authorList>
    </citation>
    <scope>NUCLEOTIDE SEQUENCE [LARGE SCALE GENOMIC DNA]</scope>
    <source>
        <strain evidence="1 2">JCM14086</strain>
    </source>
</reference>
<sequence>MTTACALAAVVDQIGDFEGVAMSGEAVFANSSEESFCFKVSAVSAPANLARVDWH</sequence>
<gene>
    <name evidence="1" type="ORF">H5P30_13820</name>
</gene>
<organism evidence="1 2">
    <name type="scientific">Puniceicoccus vermicola</name>
    <dbReference type="NCBI Taxonomy" id="388746"/>
    <lineage>
        <taxon>Bacteria</taxon>
        <taxon>Pseudomonadati</taxon>
        <taxon>Verrucomicrobiota</taxon>
        <taxon>Opitutia</taxon>
        <taxon>Puniceicoccales</taxon>
        <taxon>Puniceicoccaceae</taxon>
        <taxon>Puniceicoccus</taxon>
    </lineage>
</organism>
<dbReference type="AlphaFoldDB" id="A0A7X1E6N7"/>
<evidence type="ECO:0000313" key="2">
    <source>
        <dbReference type="Proteomes" id="UP000525652"/>
    </source>
</evidence>
<evidence type="ECO:0000313" key="1">
    <source>
        <dbReference type="EMBL" id="MBC2602857.1"/>
    </source>
</evidence>
<keyword evidence="2" id="KW-1185">Reference proteome</keyword>
<dbReference type="Proteomes" id="UP000525652">
    <property type="component" value="Unassembled WGS sequence"/>
</dbReference>
<dbReference type="RefSeq" id="WP_185693523.1">
    <property type="nucleotide sequence ID" value="NZ_JACHVA010000102.1"/>
</dbReference>
<protein>
    <submittedName>
        <fullName evidence="1">Uncharacterized protein</fullName>
    </submittedName>
</protein>
<dbReference type="EMBL" id="JACHVA010000102">
    <property type="protein sequence ID" value="MBC2602857.1"/>
    <property type="molecule type" value="Genomic_DNA"/>
</dbReference>